<evidence type="ECO:0000313" key="2">
    <source>
        <dbReference type="Proteomes" id="UP001139700"/>
    </source>
</evidence>
<proteinExistence type="predicted"/>
<dbReference type="Proteomes" id="UP001139700">
    <property type="component" value="Unassembled WGS sequence"/>
</dbReference>
<keyword evidence="2" id="KW-1185">Reference proteome</keyword>
<dbReference type="AlphaFoldDB" id="A0A9X1PA81"/>
<evidence type="ECO:0000313" key="1">
    <source>
        <dbReference type="EMBL" id="MCF0039630.1"/>
    </source>
</evidence>
<comment type="caution">
    <text evidence="1">The sequence shown here is derived from an EMBL/GenBank/DDBJ whole genome shotgun (WGS) entry which is preliminary data.</text>
</comment>
<protein>
    <submittedName>
        <fullName evidence="1">Uncharacterized protein</fullName>
    </submittedName>
</protein>
<dbReference type="EMBL" id="JAJTTA010000002">
    <property type="protein sequence ID" value="MCF0039630.1"/>
    <property type="molecule type" value="Genomic_DNA"/>
</dbReference>
<dbReference type="RefSeq" id="WP_234612074.1">
    <property type="nucleotide sequence ID" value="NZ_CP098806.1"/>
</dbReference>
<accession>A0A9X1PA81</accession>
<gene>
    <name evidence="1" type="ORF">LXM24_05990</name>
</gene>
<organism evidence="1 2">
    <name type="scientific">Dyadobacter fanqingshengii</name>
    <dbReference type="NCBI Taxonomy" id="2906443"/>
    <lineage>
        <taxon>Bacteria</taxon>
        <taxon>Pseudomonadati</taxon>
        <taxon>Bacteroidota</taxon>
        <taxon>Cytophagia</taxon>
        <taxon>Cytophagales</taxon>
        <taxon>Spirosomataceae</taxon>
        <taxon>Dyadobacter</taxon>
    </lineage>
</organism>
<name>A0A9X1PA81_9BACT</name>
<sequence>MPKSPKQIKAKLITSAIMCCLLAFPFIISKITKSNSARVFYVQTPEHDGGDTIAIRKLNELVEENFLNRNYYEAAAYTEISTRWYANYNKQYQALLITGDPASGWSRFYYASPQELKMVADRKISCDSMRHYLKPFPADLLMDCPTRSRDLFSLF</sequence>
<reference evidence="1" key="1">
    <citation type="submission" date="2021-12" db="EMBL/GenBank/DDBJ databases">
        <title>Novel species in genus Dyadobacter.</title>
        <authorList>
            <person name="Ma C."/>
        </authorList>
    </citation>
    <scope>NUCLEOTIDE SEQUENCE</scope>
    <source>
        <strain evidence="1">CY399</strain>
    </source>
</reference>